<dbReference type="SUPFAM" id="SSF51735">
    <property type="entry name" value="NAD(P)-binding Rossmann-fold domains"/>
    <property type="match status" value="1"/>
</dbReference>
<dbReference type="CDD" id="cd05253">
    <property type="entry name" value="UDP_GE_SDE_e"/>
    <property type="match status" value="1"/>
</dbReference>
<dbReference type="PRINTS" id="PR01713">
    <property type="entry name" value="NUCEPIMERASE"/>
</dbReference>
<dbReference type="HOGENOM" id="CLU_007383_1_7_6"/>
<organism evidence="3 4">
    <name type="scientific">Aliivibrio fischeri (strain MJ11)</name>
    <name type="common">Vibrio fischeri</name>
    <dbReference type="NCBI Taxonomy" id="388396"/>
    <lineage>
        <taxon>Bacteria</taxon>
        <taxon>Pseudomonadati</taxon>
        <taxon>Pseudomonadota</taxon>
        <taxon>Gammaproteobacteria</taxon>
        <taxon>Vibrionales</taxon>
        <taxon>Vibrionaceae</taxon>
        <taxon>Aliivibrio</taxon>
    </lineage>
</organism>
<name>B5FFW8_ALIFM</name>
<dbReference type="AlphaFoldDB" id="B5FFW8"/>
<feature type="domain" description="NAD-dependent epimerase/dehydratase" evidence="2">
    <location>
        <begin position="4"/>
        <end position="232"/>
    </location>
</feature>
<dbReference type="EC" id="5.1.3.12" evidence="3"/>
<proteinExistence type="predicted"/>
<dbReference type="Proteomes" id="UP000001857">
    <property type="component" value="Chromosome I"/>
</dbReference>
<dbReference type="Pfam" id="PF01370">
    <property type="entry name" value="Epimerase"/>
    <property type="match status" value="1"/>
</dbReference>
<accession>B5FFW8</accession>
<dbReference type="PANTHER" id="PTHR43574">
    <property type="entry name" value="EPIMERASE-RELATED"/>
    <property type="match status" value="1"/>
</dbReference>
<evidence type="ECO:0000259" key="2">
    <source>
        <dbReference type="Pfam" id="PF01370"/>
    </source>
</evidence>
<dbReference type="EMBL" id="CP001139">
    <property type="protein sequence ID" value="ACH64961.1"/>
    <property type="molecule type" value="Genomic_DNA"/>
</dbReference>
<dbReference type="GO" id="GO:0016853">
    <property type="term" value="F:isomerase activity"/>
    <property type="evidence" value="ECO:0007669"/>
    <property type="project" value="UniProtKB-KW"/>
</dbReference>
<evidence type="ECO:0000256" key="1">
    <source>
        <dbReference type="ARBA" id="ARBA00023027"/>
    </source>
</evidence>
<sequence length="334" mass="37485">MKYLVTGVAGFIGSATANKLNIAGHEVIGIDNLNGYYDVNLKQARLERIKHDLFRFISVDIADRKAMESLFEEEKFDRVIHLAAQAGVRYSLENPYAYADSNLIGYLNILEGCRKNHVQHLVYASSSSVYGLNAKVPFSTSDTVDHPVSLYAATKKSNELMAHSYSHLYDIPTTGLRFFTVYGSWGRPDMAPFIFTKKIIDGHTIDINNNGDMWRDFTHIDDIVEGIIRIVDVLPVKDDTWTVESGTSASSSAPYKIYNVGHGSPINLIDFVKAIESELGIIAKKNFRGMQPGDVYQTYADTQDLFDATGYKPKVTLKEGVAEFITWYRDFYGK</sequence>
<reference evidence="4" key="1">
    <citation type="submission" date="2008-08" db="EMBL/GenBank/DDBJ databases">
        <title>Complete sequence of Vibrio fischeri strain MJ11.</title>
        <authorList>
            <person name="Mandel M.J."/>
            <person name="Stabb E.V."/>
            <person name="Ruby E.G."/>
            <person name="Ferriera S."/>
            <person name="Johnson J."/>
            <person name="Kravitz S."/>
            <person name="Beeson K."/>
            <person name="Sutton G."/>
            <person name="Rogers Y.-H."/>
            <person name="Friedman R."/>
            <person name="Frazier M."/>
            <person name="Venter J.C."/>
        </authorList>
    </citation>
    <scope>NUCLEOTIDE SEQUENCE [LARGE SCALE GENOMIC DNA]</scope>
    <source>
        <strain evidence="4">MJ11</strain>
    </source>
</reference>
<evidence type="ECO:0000313" key="4">
    <source>
        <dbReference type="Proteomes" id="UP000001857"/>
    </source>
</evidence>
<protein>
    <submittedName>
        <fullName evidence="3">UDP-glucuronate 5'-epimerase</fullName>
        <ecNumber evidence="3">5.1.3.12</ecNumber>
    </submittedName>
</protein>
<dbReference type="InterPro" id="IPR001509">
    <property type="entry name" value="Epimerase_deHydtase"/>
</dbReference>
<dbReference type="KEGG" id="vfm:VFMJ11_0184"/>
<keyword evidence="1" id="KW-0520">NAD</keyword>
<keyword evidence="3" id="KW-0413">Isomerase</keyword>
<gene>
    <name evidence="3" type="ordered locus">VFMJ11_0184</name>
</gene>
<reference evidence="3 4" key="2">
    <citation type="journal article" date="2009" name="Nature">
        <title>A single regulatory gene is sufficient to alter bacterial host range.</title>
        <authorList>
            <person name="Mandel M.J."/>
            <person name="Wollenberg M.S."/>
            <person name="Stabb E.V."/>
            <person name="Visick K.L."/>
            <person name="Ruby E.G."/>
        </authorList>
    </citation>
    <scope>NUCLEOTIDE SEQUENCE [LARGE SCALE GENOMIC DNA]</scope>
    <source>
        <strain evidence="3 4">MJ11</strain>
    </source>
</reference>
<dbReference type="RefSeq" id="WP_012532733.1">
    <property type="nucleotide sequence ID" value="NC_011184.1"/>
</dbReference>
<dbReference type="Gene3D" id="3.40.50.720">
    <property type="entry name" value="NAD(P)-binding Rossmann-like Domain"/>
    <property type="match status" value="1"/>
</dbReference>
<evidence type="ECO:0000313" key="3">
    <source>
        <dbReference type="EMBL" id="ACH64961.1"/>
    </source>
</evidence>
<dbReference type="InterPro" id="IPR036291">
    <property type="entry name" value="NAD(P)-bd_dom_sf"/>
</dbReference>